<reference evidence="3" key="1">
    <citation type="journal article" date="2022" name="Int. J. Mol. Sci.">
        <title>Draft Genome of Tanacetum Coccineum: Genomic Comparison of Closely Related Tanacetum-Family Plants.</title>
        <authorList>
            <person name="Yamashiro T."/>
            <person name="Shiraishi A."/>
            <person name="Nakayama K."/>
            <person name="Satake H."/>
        </authorList>
    </citation>
    <scope>NUCLEOTIDE SEQUENCE</scope>
</reference>
<gene>
    <name evidence="3" type="ORF">Tco_1005884</name>
</gene>
<reference evidence="3" key="2">
    <citation type="submission" date="2022-01" db="EMBL/GenBank/DDBJ databases">
        <authorList>
            <person name="Yamashiro T."/>
            <person name="Shiraishi A."/>
            <person name="Satake H."/>
            <person name="Nakayama K."/>
        </authorList>
    </citation>
    <scope>NUCLEOTIDE SEQUENCE</scope>
</reference>
<sequence length="575" mass="62852">MNTLSEETPRVKSSGSAGGKNRRISIGIKTSGKSSGEEVNSVPNYLRASTGSCHDIRKYGKHHEHVKSAIPIKFKRTTVVDKEKVAKTVVPVEKKKTTTVKPSPVTVNRDVSAGLNSGTKKKQIKTVNKAEATPKTGPAKKRIPKDTLTDSRSQKASFSRAESLKAIKSKSAKQVAPLKDQNRMQKSVPKQTSSDKVQTQALQVGEAESEPFSCNDIGEEESLITYTVNGRSDEELPENSTIMPTVIESSHASSDKEVSEVSLIALPKGNANNDSKNGRKSVVLKHRQGEQEKKDAHGLLNNIIEETASKLAESRKSKVKALVGAFETVISLSKTANPLPRNEESSIAPLVVDSSHASSDKEESLIAPPVSESTQDEGVLEDESEYTDDHNEEVEVSEDNEKEVAAAQNDEMDTPSEDVSDETPRVNSAVLPSIELVNPPVCNESEPFSWDDIGEEESFITYTVNERSELIPDEEPLEESLIAPLVVESSHASSDKEESLIAPPVSECTEDEGVLEDESEYTDDHNEEVEVSEDNEKEVAAAQNDEMDTTAGVQDNVELCLFFHHLNWSTLRFCK</sequence>
<evidence type="ECO:0000256" key="1">
    <source>
        <dbReference type="SAM" id="MobiDB-lite"/>
    </source>
</evidence>
<dbReference type="PANTHER" id="PTHR33349:SF41">
    <property type="entry name" value="EMB|CAB62594.1"/>
    <property type="match status" value="1"/>
</dbReference>
<feature type="compositionally biased region" description="Acidic residues" evidence="1">
    <location>
        <begin position="508"/>
        <end position="536"/>
    </location>
</feature>
<feature type="compositionally biased region" description="Acidic residues" evidence="1">
    <location>
        <begin position="410"/>
        <end position="421"/>
    </location>
</feature>
<accession>A0ABQ5FGC4</accession>
<dbReference type="Proteomes" id="UP001151760">
    <property type="component" value="Unassembled WGS sequence"/>
</dbReference>
<organism evidence="3 4">
    <name type="scientific">Tanacetum coccineum</name>
    <dbReference type="NCBI Taxonomy" id="301880"/>
    <lineage>
        <taxon>Eukaryota</taxon>
        <taxon>Viridiplantae</taxon>
        <taxon>Streptophyta</taxon>
        <taxon>Embryophyta</taxon>
        <taxon>Tracheophyta</taxon>
        <taxon>Spermatophyta</taxon>
        <taxon>Magnoliopsida</taxon>
        <taxon>eudicotyledons</taxon>
        <taxon>Gunneridae</taxon>
        <taxon>Pentapetalae</taxon>
        <taxon>asterids</taxon>
        <taxon>campanulids</taxon>
        <taxon>Asterales</taxon>
        <taxon>Asteraceae</taxon>
        <taxon>Asteroideae</taxon>
        <taxon>Anthemideae</taxon>
        <taxon>Anthemidinae</taxon>
        <taxon>Tanacetum</taxon>
    </lineage>
</organism>
<proteinExistence type="predicted"/>
<comment type="caution">
    <text evidence="3">The sequence shown here is derived from an EMBL/GenBank/DDBJ whole genome shotgun (WGS) entry which is preliminary data.</text>
</comment>
<evidence type="ECO:0000313" key="3">
    <source>
        <dbReference type="EMBL" id="GJT62351.1"/>
    </source>
</evidence>
<feature type="region of interest" description="Disordered" evidence="1">
    <location>
        <begin position="1"/>
        <end position="40"/>
    </location>
</feature>
<feature type="compositionally biased region" description="Basic and acidic residues" evidence="1">
    <location>
        <begin position="144"/>
        <end position="153"/>
    </location>
</feature>
<feature type="region of interest" description="Disordered" evidence="1">
    <location>
        <begin position="488"/>
        <end position="549"/>
    </location>
</feature>
<protein>
    <submittedName>
        <fullName evidence="3">Ribonuclease H-like domain-containing protein</fullName>
    </submittedName>
</protein>
<feature type="region of interest" description="Disordered" evidence="1">
    <location>
        <begin position="100"/>
        <end position="198"/>
    </location>
</feature>
<feature type="compositionally biased region" description="Acidic residues" evidence="1">
    <location>
        <begin position="374"/>
        <end position="401"/>
    </location>
</feature>
<keyword evidence="4" id="KW-1185">Reference proteome</keyword>
<evidence type="ECO:0000313" key="4">
    <source>
        <dbReference type="Proteomes" id="UP001151760"/>
    </source>
</evidence>
<dbReference type="InterPro" id="IPR012417">
    <property type="entry name" value="CaM-bd_dom_pln"/>
</dbReference>
<name>A0ABQ5FGC4_9ASTR</name>
<feature type="compositionally biased region" description="Low complexity" evidence="1">
    <location>
        <begin position="24"/>
        <end position="34"/>
    </location>
</feature>
<dbReference type="Pfam" id="PF07839">
    <property type="entry name" value="CaM_binding"/>
    <property type="match status" value="1"/>
</dbReference>
<feature type="region of interest" description="Disordered" evidence="1">
    <location>
        <begin position="353"/>
        <end position="431"/>
    </location>
</feature>
<dbReference type="SMART" id="SM01054">
    <property type="entry name" value="CaM_binding"/>
    <property type="match status" value="1"/>
</dbReference>
<evidence type="ECO:0000259" key="2">
    <source>
        <dbReference type="SMART" id="SM01054"/>
    </source>
</evidence>
<feature type="compositionally biased region" description="Polar residues" evidence="1">
    <location>
        <begin position="1"/>
        <end position="15"/>
    </location>
</feature>
<feature type="domain" description="Calmodulin-binding" evidence="2">
    <location>
        <begin position="221"/>
        <end position="331"/>
    </location>
</feature>
<feature type="compositionally biased region" description="Polar residues" evidence="1">
    <location>
        <begin position="184"/>
        <end position="198"/>
    </location>
</feature>
<dbReference type="PANTHER" id="PTHR33349">
    <property type="entry name" value="EMB|CAB62594.1"/>
    <property type="match status" value="1"/>
</dbReference>
<dbReference type="EMBL" id="BQNB010017369">
    <property type="protein sequence ID" value="GJT62351.1"/>
    <property type="molecule type" value="Genomic_DNA"/>
</dbReference>